<dbReference type="PRINTS" id="PR00019">
    <property type="entry name" value="LEURICHRPT"/>
</dbReference>
<dbReference type="GO" id="GO:0005737">
    <property type="term" value="C:cytoplasm"/>
    <property type="evidence" value="ECO:0007669"/>
    <property type="project" value="TreeGrafter"/>
</dbReference>
<dbReference type="STRING" id="1314790.A0A1Y1Y015"/>
<evidence type="ECO:0000313" key="4">
    <source>
        <dbReference type="EMBL" id="ORX90964.1"/>
    </source>
</evidence>
<dbReference type="AlphaFoldDB" id="A0A1Y1Y015"/>
<gene>
    <name evidence="4" type="ORF">K493DRAFT_229192</name>
</gene>
<dbReference type="SMART" id="SM00369">
    <property type="entry name" value="LRR_TYP"/>
    <property type="match status" value="4"/>
</dbReference>
<comment type="caution">
    <text evidence="4">The sequence shown here is derived from an EMBL/GenBank/DDBJ whole genome shotgun (WGS) entry which is preliminary data.</text>
</comment>
<evidence type="ECO:0000313" key="5">
    <source>
        <dbReference type="Proteomes" id="UP000193498"/>
    </source>
</evidence>
<keyword evidence="5" id="KW-1185">Reference proteome</keyword>
<keyword evidence="2" id="KW-0677">Repeat</keyword>
<evidence type="ECO:0000256" key="1">
    <source>
        <dbReference type="ARBA" id="ARBA00022614"/>
    </source>
</evidence>
<dbReference type="SMART" id="SM00364">
    <property type="entry name" value="LRR_BAC"/>
    <property type="match status" value="3"/>
</dbReference>
<dbReference type="SUPFAM" id="SSF52058">
    <property type="entry name" value="L domain-like"/>
    <property type="match status" value="1"/>
</dbReference>
<organism evidence="4 5">
    <name type="scientific">Basidiobolus meristosporus CBS 931.73</name>
    <dbReference type="NCBI Taxonomy" id="1314790"/>
    <lineage>
        <taxon>Eukaryota</taxon>
        <taxon>Fungi</taxon>
        <taxon>Fungi incertae sedis</taxon>
        <taxon>Zoopagomycota</taxon>
        <taxon>Entomophthoromycotina</taxon>
        <taxon>Basidiobolomycetes</taxon>
        <taxon>Basidiobolales</taxon>
        <taxon>Basidiobolaceae</taxon>
        <taxon>Basidiobolus</taxon>
    </lineage>
</organism>
<dbReference type="InterPro" id="IPR003591">
    <property type="entry name" value="Leu-rich_rpt_typical-subtyp"/>
</dbReference>
<accession>A0A1Y1Y015</accession>
<feature type="compositionally biased region" description="Basic and acidic residues" evidence="3">
    <location>
        <begin position="176"/>
        <end position="185"/>
    </location>
</feature>
<dbReference type="PANTHER" id="PTHR48051:SF1">
    <property type="entry name" value="RAS SUPPRESSOR PROTEIN 1"/>
    <property type="match status" value="1"/>
</dbReference>
<name>A0A1Y1Y015_9FUNG</name>
<sequence length="396" mass="43681">MISGELPEELPSALTSLRVLRLSGNQITRLPETLGESIRLETLVLGSIFGGNLLQSFPEKCISRLVNLKELDLTQNQLASLPSDIGHPKSRLERLAVGENRLLSLPCSIGLCRSLRSLDLSRNRLLDLPIEITDLSGLETLDLTENKLCVIPGDIALFMSRTTVLLSGNPFTNGARRHDPTHEAGESTSQTNLSLMQQLQSTSSTAHCIRPNSTTSPHSGQPSDHHTSAFHSHALPSSHTKSPTKPPDLLPSLREFAARKVLKYSIPIPPYRIPTSLLRYLERGARPCCNCLDPYVREWISCVEVKNYLGHPKVPRSIRFCSTTCMVQTNCATNKTALPSGSSMEFALTRLPNQPTKASIKPFSSLLTQRSNQPSIKSKKPSSQRHAKRTVVTTDW</sequence>
<proteinExistence type="predicted"/>
<dbReference type="InParanoid" id="A0A1Y1Y015"/>
<dbReference type="Pfam" id="PF13855">
    <property type="entry name" value="LRR_8"/>
    <property type="match status" value="2"/>
</dbReference>
<protein>
    <submittedName>
        <fullName evidence="4">L domain-like protein</fullName>
    </submittedName>
</protein>
<dbReference type="Proteomes" id="UP000193498">
    <property type="component" value="Unassembled WGS sequence"/>
</dbReference>
<dbReference type="InterPro" id="IPR032675">
    <property type="entry name" value="LRR_dom_sf"/>
</dbReference>
<feature type="region of interest" description="Disordered" evidence="3">
    <location>
        <begin position="367"/>
        <end position="396"/>
    </location>
</feature>
<dbReference type="OrthoDB" id="660555at2759"/>
<feature type="compositionally biased region" description="Polar residues" evidence="3">
    <location>
        <begin position="211"/>
        <end position="222"/>
    </location>
</feature>
<dbReference type="Gene3D" id="3.80.10.10">
    <property type="entry name" value="Ribonuclease Inhibitor"/>
    <property type="match status" value="2"/>
</dbReference>
<reference evidence="4 5" key="1">
    <citation type="submission" date="2016-07" db="EMBL/GenBank/DDBJ databases">
        <title>Pervasive Adenine N6-methylation of Active Genes in Fungi.</title>
        <authorList>
            <consortium name="DOE Joint Genome Institute"/>
            <person name="Mondo S.J."/>
            <person name="Dannebaum R.O."/>
            <person name="Kuo R.C."/>
            <person name="Labutti K."/>
            <person name="Haridas S."/>
            <person name="Kuo A."/>
            <person name="Salamov A."/>
            <person name="Ahrendt S.R."/>
            <person name="Lipzen A."/>
            <person name="Sullivan W."/>
            <person name="Andreopoulos W.B."/>
            <person name="Clum A."/>
            <person name="Lindquist E."/>
            <person name="Daum C."/>
            <person name="Ramamoorthy G.K."/>
            <person name="Gryganskyi A."/>
            <person name="Culley D."/>
            <person name="Magnuson J.K."/>
            <person name="James T.Y."/>
            <person name="O'Malley M.A."/>
            <person name="Stajich J.E."/>
            <person name="Spatafora J.W."/>
            <person name="Visel A."/>
            <person name="Grigoriev I.V."/>
        </authorList>
    </citation>
    <scope>NUCLEOTIDE SEQUENCE [LARGE SCALE GENOMIC DNA]</scope>
    <source>
        <strain evidence="4 5">CBS 931.73</strain>
    </source>
</reference>
<dbReference type="InterPro" id="IPR001611">
    <property type="entry name" value="Leu-rich_rpt"/>
</dbReference>
<dbReference type="InterPro" id="IPR050216">
    <property type="entry name" value="LRR_domain-containing"/>
</dbReference>
<feature type="region of interest" description="Disordered" evidence="3">
    <location>
        <begin position="171"/>
        <end position="250"/>
    </location>
</feature>
<feature type="compositionally biased region" description="Low complexity" evidence="3">
    <location>
        <begin position="187"/>
        <end position="205"/>
    </location>
</feature>
<evidence type="ECO:0000256" key="2">
    <source>
        <dbReference type="ARBA" id="ARBA00022737"/>
    </source>
</evidence>
<dbReference type="EMBL" id="MCFE01000350">
    <property type="protein sequence ID" value="ORX90964.1"/>
    <property type="molecule type" value="Genomic_DNA"/>
</dbReference>
<feature type="compositionally biased region" description="Basic residues" evidence="3">
    <location>
        <begin position="377"/>
        <end position="389"/>
    </location>
</feature>
<keyword evidence="1" id="KW-0433">Leucine-rich repeat</keyword>
<evidence type="ECO:0000256" key="3">
    <source>
        <dbReference type="SAM" id="MobiDB-lite"/>
    </source>
</evidence>
<dbReference type="PROSITE" id="PS51450">
    <property type="entry name" value="LRR"/>
    <property type="match status" value="4"/>
</dbReference>
<dbReference type="PANTHER" id="PTHR48051">
    <property type="match status" value="1"/>
</dbReference>